<accession>S9P5T8</accession>
<dbReference type="eggNOG" id="ENOG502ZQ5N">
    <property type="taxonomic scope" value="Bacteria"/>
</dbReference>
<gene>
    <name evidence="2" type="ORF">D187_002574</name>
</gene>
<keyword evidence="3" id="KW-1185">Reference proteome</keyword>
<sequence length="266" mass="29230">MKHVTLKRLLPSTLALLALTGCPGPTEAENCEKADYAQAHPEECGPQTRPPVCDQAAYDRAVLDAAQTTQSEISNELFAISPSNTRLIWKDAEKSAVRVVVWTTFTGYTNDANGNYTFTRDVFVTAAPQVQELCKSLTLTGQERANRINQYLGLPADANNTRQIVELWVKPSDLFRPCPDAQVDDTTCALTYPSDATSPHKTWLNNYYGQSYSPWQGTKYPFTGLGYTYDWCSGSPSHVGASEYVVKATAVAQVIGYTTAEAYCAK</sequence>
<evidence type="ECO:0000256" key="1">
    <source>
        <dbReference type="SAM" id="SignalP"/>
    </source>
</evidence>
<dbReference type="Proteomes" id="UP000011682">
    <property type="component" value="Unassembled WGS sequence"/>
</dbReference>
<dbReference type="EMBL" id="ANAH02000015">
    <property type="protein sequence ID" value="EPX59830.1"/>
    <property type="molecule type" value="Genomic_DNA"/>
</dbReference>
<evidence type="ECO:0000313" key="2">
    <source>
        <dbReference type="EMBL" id="EPX59830.1"/>
    </source>
</evidence>
<dbReference type="AlphaFoldDB" id="S9P5T8"/>
<feature type="signal peptide" evidence="1">
    <location>
        <begin position="1"/>
        <end position="28"/>
    </location>
</feature>
<comment type="caution">
    <text evidence="2">The sequence shown here is derived from an EMBL/GenBank/DDBJ whole genome shotgun (WGS) entry which is preliminary data.</text>
</comment>
<dbReference type="OrthoDB" id="747120at2"/>
<organism evidence="2 3">
    <name type="scientific">Cystobacter fuscus (strain ATCC 25194 / DSM 2262 / NBRC 100088 / M29)</name>
    <dbReference type="NCBI Taxonomy" id="1242864"/>
    <lineage>
        <taxon>Bacteria</taxon>
        <taxon>Pseudomonadati</taxon>
        <taxon>Myxococcota</taxon>
        <taxon>Myxococcia</taxon>
        <taxon>Myxococcales</taxon>
        <taxon>Cystobacterineae</taxon>
        <taxon>Archangiaceae</taxon>
        <taxon>Cystobacter</taxon>
    </lineage>
</organism>
<dbReference type="RefSeq" id="WP_002629380.1">
    <property type="nucleotide sequence ID" value="NZ_ANAH02000015.1"/>
</dbReference>
<dbReference type="PROSITE" id="PS51257">
    <property type="entry name" value="PROKAR_LIPOPROTEIN"/>
    <property type="match status" value="1"/>
</dbReference>
<feature type="chain" id="PRO_5004554122" description="Lipoprotein" evidence="1">
    <location>
        <begin position="29"/>
        <end position="266"/>
    </location>
</feature>
<evidence type="ECO:0008006" key="4">
    <source>
        <dbReference type="Google" id="ProtNLM"/>
    </source>
</evidence>
<protein>
    <recommendedName>
        <fullName evidence="4">Lipoprotein</fullName>
    </recommendedName>
</protein>
<name>S9P5T8_CYSF2</name>
<keyword evidence="1" id="KW-0732">Signal</keyword>
<reference evidence="2" key="1">
    <citation type="submission" date="2013-05" db="EMBL/GenBank/DDBJ databases">
        <title>Genome assembly of Cystobacter fuscus DSM 2262.</title>
        <authorList>
            <person name="Sharma G."/>
            <person name="Khatri I."/>
            <person name="Kaur C."/>
            <person name="Mayilraj S."/>
            <person name="Subramanian S."/>
        </authorList>
    </citation>
    <scope>NUCLEOTIDE SEQUENCE [LARGE SCALE GENOMIC DNA]</scope>
    <source>
        <strain evidence="2">DSM 2262</strain>
    </source>
</reference>
<proteinExistence type="predicted"/>
<evidence type="ECO:0000313" key="3">
    <source>
        <dbReference type="Proteomes" id="UP000011682"/>
    </source>
</evidence>